<evidence type="ECO:0000313" key="7">
    <source>
        <dbReference type="EMBL" id="RTZ81363.1"/>
    </source>
</evidence>
<comment type="caution">
    <text evidence="8">The sequence shown here is derived from an EMBL/GenBank/DDBJ whole genome shotgun (WGS) entry which is preliminary data.</text>
</comment>
<dbReference type="GO" id="GO:0000908">
    <property type="term" value="F:taurine dioxygenase activity"/>
    <property type="evidence" value="ECO:0007669"/>
    <property type="project" value="TreeGrafter"/>
</dbReference>
<dbReference type="PANTHER" id="PTHR30468:SF1">
    <property type="entry name" value="ALPHA-KETOGLUTARATE-DEPENDENT SULFONATE DIOXYGENASE"/>
    <property type="match status" value="1"/>
</dbReference>
<evidence type="ECO:0000259" key="6">
    <source>
        <dbReference type="Pfam" id="PF02668"/>
    </source>
</evidence>
<dbReference type="Pfam" id="PF02668">
    <property type="entry name" value="TauD"/>
    <property type="match status" value="1"/>
</dbReference>
<keyword evidence="5" id="KW-0408">Iron</keyword>
<dbReference type="GO" id="GO:0005737">
    <property type="term" value="C:cytoplasm"/>
    <property type="evidence" value="ECO:0007669"/>
    <property type="project" value="TreeGrafter"/>
</dbReference>
<evidence type="ECO:0000256" key="5">
    <source>
        <dbReference type="ARBA" id="ARBA00023004"/>
    </source>
</evidence>
<evidence type="ECO:0000256" key="1">
    <source>
        <dbReference type="ARBA" id="ARBA00005896"/>
    </source>
</evidence>
<proteinExistence type="inferred from homology"/>
<evidence type="ECO:0000313" key="9">
    <source>
        <dbReference type="Proteomes" id="UP000286801"/>
    </source>
</evidence>
<dbReference type="InterPro" id="IPR042098">
    <property type="entry name" value="TauD-like_sf"/>
</dbReference>
<dbReference type="Proteomes" id="UP000288322">
    <property type="component" value="Unassembled WGS sequence"/>
</dbReference>
<evidence type="ECO:0000256" key="4">
    <source>
        <dbReference type="ARBA" id="ARBA00023002"/>
    </source>
</evidence>
<dbReference type="EMBL" id="QNZH01000141">
    <property type="protein sequence ID" value="RTZ90220.1"/>
    <property type="molecule type" value="Genomic_DNA"/>
</dbReference>
<dbReference type="GO" id="GO:0046872">
    <property type="term" value="F:metal ion binding"/>
    <property type="evidence" value="ECO:0007669"/>
    <property type="project" value="UniProtKB-KW"/>
</dbReference>
<keyword evidence="3" id="KW-0223">Dioxygenase</keyword>
<evidence type="ECO:0000313" key="10">
    <source>
        <dbReference type="Proteomes" id="UP000288322"/>
    </source>
</evidence>
<dbReference type="InterPro" id="IPR051323">
    <property type="entry name" value="AtsK-like"/>
</dbReference>
<evidence type="ECO:0000256" key="2">
    <source>
        <dbReference type="ARBA" id="ARBA00022723"/>
    </source>
</evidence>
<name>A0A432H375_9DELT</name>
<gene>
    <name evidence="8" type="ORF">DSY93_05020</name>
    <name evidence="7" type="ORF">DSY97_01200</name>
</gene>
<dbReference type="InterPro" id="IPR003819">
    <property type="entry name" value="TauD/TfdA-like"/>
</dbReference>
<dbReference type="GO" id="GO:0006790">
    <property type="term" value="P:sulfur compound metabolic process"/>
    <property type="evidence" value="ECO:0007669"/>
    <property type="project" value="TreeGrafter"/>
</dbReference>
<feature type="domain" description="TauD/TfdA-like" evidence="6">
    <location>
        <begin position="19"/>
        <end position="284"/>
    </location>
</feature>
<evidence type="ECO:0000256" key="3">
    <source>
        <dbReference type="ARBA" id="ARBA00022964"/>
    </source>
</evidence>
<reference evidence="9 10" key="1">
    <citation type="submission" date="2018-06" db="EMBL/GenBank/DDBJ databases">
        <title>Combined omics and stable isotope probing to characterize newly discovered Mariana Back-Arc vent microbial communities.</title>
        <authorList>
            <person name="Trembath-Reichert E."/>
            <person name="Huber J.A."/>
        </authorList>
    </citation>
    <scope>NUCLEOTIDE SEQUENCE [LARGE SCALE GENOMIC DNA]</scope>
    <source>
        <strain evidence="8">MAG 151</strain>
        <strain evidence="7">MAG 63_1</strain>
    </source>
</reference>
<organism evidence="8 10">
    <name type="scientific">SAR324 cluster bacterium</name>
    <dbReference type="NCBI Taxonomy" id="2024889"/>
    <lineage>
        <taxon>Bacteria</taxon>
        <taxon>Deltaproteobacteria</taxon>
        <taxon>SAR324 cluster</taxon>
    </lineage>
</organism>
<dbReference type="PANTHER" id="PTHR30468">
    <property type="entry name" value="ALPHA-KETOGLUTARATE-DEPENDENT SULFONATE DIOXYGENASE"/>
    <property type="match status" value="1"/>
</dbReference>
<keyword evidence="2" id="KW-0479">Metal-binding</keyword>
<comment type="similarity">
    <text evidence="1">Belongs to the TfdA dioxygenase family.</text>
</comment>
<dbReference type="AlphaFoldDB" id="A0A432H375"/>
<sequence>MGLGYYFKDTFLESQMKFEITPLCEALGAEVHGIDLSQDMDPANCSKIKDAFHENIVLLFREQCLTPAQQVSFTSCFGPVEPHPLGSREGALSQPEILVLENRADIPAPRNDFWHSDISFAECPPLGSVLHALEVPGEGLGDTLFCNMYSVLEGLSPGLQKTLECLRALHSAEALVRRNNEDDNNAKPIASIPSMVSHPVVRTHPETGRKALYVNPYYTESFVGWTPEESRLLIDWLMQLATRQENIYRHSWRQGDVLMWDNRCAMHYAVYDYGSKPRLFHRATAAGDRPV</sequence>
<keyword evidence="4" id="KW-0560">Oxidoreductase</keyword>
<dbReference type="SUPFAM" id="SSF51197">
    <property type="entry name" value="Clavaminate synthase-like"/>
    <property type="match status" value="1"/>
</dbReference>
<protein>
    <recommendedName>
        <fullName evidence="6">TauD/TfdA-like domain-containing protein</fullName>
    </recommendedName>
</protein>
<evidence type="ECO:0000313" key="8">
    <source>
        <dbReference type="EMBL" id="RTZ90220.1"/>
    </source>
</evidence>
<dbReference type="EMBL" id="QNZL01000035">
    <property type="protein sequence ID" value="RTZ81363.1"/>
    <property type="molecule type" value="Genomic_DNA"/>
</dbReference>
<dbReference type="Gene3D" id="3.60.130.10">
    <property type="entry name" value="Clavaminate synthase-like"/>
    <property type="match status" value="1"/>
</dbReference>
<accession>A0A432H375</accession>
<dbReference type="Proteomes" id="UP000286801">
    <property type="component" value="Unassembled WGS sequence"/>
</dbReference>